<feature type="domain" description="DUF7134" evidence="12">
    <location>
        <begin position="40"/>
        <end position="183"/>
    </location>
</feature>
<comment type="caution">
    <text evidence="13">The sequence shown here is derived from an EMBL/GenBank/DDBJ whole genome shotgun (WGS) entry which is preliminary data.</text>
</comment>
<evidence type="ECO:0000313" key="14">
    <source>
        <dbReference type="Proteomes" id="UP000278673"/>
    </source>
</evidence>
<evidence type="ECO:0000259" key="11">
    <source>
        <dbReference type="Pfam" id="PF07730"/>
    </source>
</evidence>
<evidence type="ECO:0000256" key="6">
    <source>
        <dbReference type="ARBA" id="ARBA00022777"/>
    </source>
</evidence>
<dbReference type="EMBL" id="RFFJ01000018">
    <property type="protein sequence ID" value="RMI44136.1"/>
    <property type="molecule type" value="Genomic_DNA"/>
</dbReference>
<dbReference type="AlphaFoldDB" id="A0A3M2M3K3"/>
<dbReference type="CDD" id="cd16917">
    <property type="entry name" value="HATPase_UhpB-NarQ-NarX-like"/>
    <property type="match status" value="1"/>
</dbReference>
<gene>
    <name evidence="13" type="ORF">EBN88_05880</name>
</gene>
<evidence type="ECO:0000256" key="10">
    <source>
        <dbReference type="SAM" id="Phobius"/>
    </source>
</evidence>
<dbReference type="Pfam" id="PF23539">
    <property type="entry name" value="DUF7134"/>
    <property type="match status" value="1"/>
</dbReference>
<feature type="region of interest" description="Disordered" evidence="9">
    <location>
        <begin position="289"/>
        <end position="332"/>
    </location>
</feature>
<keyword evidence="3" id="KW-0597">Phosphoprotein</keyword>
<protein>
    <recommendedName>
        <fullName evidence="2">histidine kinase</fullName>
        <ecNumber evidence="2">2.7.13.3</ecNumber>
    </recommendedName>
</protein>
<dbReference type="Gene3D" id="3.30.565.10">
    <property type="entry name" value="Histidine kinase-like ATPase, C-terminal domain"/>
    <property type="match status" value="1"/>
</dbReference>
<feature type="domain" description="Signal transduction histidine kinase subgroup 3 dimerisation and phosphoacceptor" evidence="11">
    <location>
        <begin position="198"/>
        <end position="262"/>
    </location>
</feature>
<organism evidence="13 14">
    <name type="scientific">Streptomyces triticirhizae</name>
    <dbReference type="NCBI Taxonomy" id="2483353"/>
    <lineage>
        <taxon>Bacteria</taxon>
        <taxon>Bacillati</taxon>
        <taxon>Actinomycetota</taxon>
        <taxon>Actinomycetes</taxon>
        <taxon>Kitasatosporales</taxon>
        <taxon>Streptomycetaceae</taxon>
        <taxon>Streptomyces</taxon>
    </lineage>
</organism>
<proteinExistence type="predicted"/>
<dbReference type="Pfam" id="PF07730">
    <property type="entry name" value="HisKA_3"/>
    <property type="match status" value="1"/>
</dbReference>
<keyword evidence="14" id="KW-1185">Reference proteome</keyword>
<evidence type="ECO:0000256" key="3">
    <source>
        <dbReference type="ARBA" id="ARBA00022553"/>
    </source>
</evidence>
<dbReference type="InterPro" id="IPR055558">
    <property type="entry name" value="DUF7134"/>
</dbReference>
<keyword evidence="10" id="KW-1133">Transmembrane helix</keyword>
<evidence type="ECO:0000256" key="7">
    <source>
        <dbReference type="ARBA" id="ARBA00022840"/>
    </source>
</evidence>
<accession>A0A3M2M3K3</accession>
<evidence type="ECO:0000256" key="8">
    <source>
        <dbReference type="ARBA" id="ARBA00023012"/>
    </source>
</evidence>
<dbReference type="GO" id="GO:0005524">
    <property type="term" value="F:ATP binding"/>
    <property type="evidence" value="ECO:0007669"/>
    <property type="project" value="UniProtKB-KW"/>
</dbReference>
<dbReference type="GO" id="GO:0016020">
    <property type="term" value="C:membrane"/>
    <property type="evidence" value="ECO:0007669"/>
    <property type="project" value="InterPro"/>
</dbReference>
<evidence type="ECO:0000259" key="12">
    <source>
        <dbReference type="Pfam" id="PF23539"/>
    </source>
</evidence>
<feature type="transmembrane region" description="Helical" evidence="10">
    <location>
        <begin position="159"/>
        <end position="177"/>
    </location>
</feature>
<name>A0A3M2M3K3_9ACTN</name>
<dbReference type="Gene3D" id="1.20.5.1930">
    <property type="match status" value="1"/>
</dbReference>
<evidence type="ECO:0000256" key="4">
    <source>
        <dbReference type="ARBA" id="ARBA00022679"/>
    </source>
</evidence>
<evidence type="ECO:0000256" key="5">
    <source>
        <dbReference type="ARBA" id="ARBA00022741"/>
    </source>
</evidence>
<keyword evidence="10" id="KW-0812">Transmembrane</keyword>
<evidence type="ECO:0000256" key="1">
    <source>
        <dbReference type="ARBA" id="ARBA00000085"/>
    </source>
</evidence>
<dbReference type="InterPro" id="IPR036890">
    <property type="entry name" value="HATPase_C_sf"/>
</dbReference>
<sequence length="429" mass="45657">MRRPRDEAPGNGPARTAGRVPSGGVNERTPPGGRDRDRGRRQLTVDLAMIGLAAVATVLTSGVLAGETHEDPDLVVIDQVVSALACGLLWWRRRHPVAIALVIQVLSLPSHAMAGPVLASLFTVAVHCRTRTLVLLVLLKLTLMPVNVDQRPESSVSDAASVAFMLVVMTAVVSWGLSVRYRRRLHETLYEQAQRRTREAIAREMHDVLAHRLSLLSVHAGALEYHPDASPEQVRDAAAVIRSSAHQALEELRDVIGVLRAGPEGPAAERAGSTRPQPTLADLPQLAEESRRAGTPVQLDTAVQRDTAVGPGGTVGPDRGAAERPASPPEALGRTVYRVVQEALTNVRKHAPGAKALVHVAGAPGDGITVRVSNRVPAPQAARVPGARVPGAGAGLTGLRERVTLAGGRLEHTRGRDDFVLTAWLPWPA</sequence>
<dbReference type="Proteomes" id="UP000278673">
    <property type="component" value="Unassembled WGS sequence"/>
</dbReference>
<comment type="catalytic activity">
    <reaction evidence="1">
        <text>ATP + protein L-histidine = ADP + protein N-phospho-L-histidine.</text>
        <dbReference type="EC" id="2.7.13.3"/>
    </reaction>
</comment>
<feature type="transmembrane region" description="Helical" evidence="10">
    <location>
        <begin position="74"/>
        <end position="91"/>
    </location>
</feature>
<dbReference type="SUPFAM" id="SSF55874">
    <property type="entry name" value="ATPase domain of HSP90 chaperone/DNA topoisomerase II/histidine kinase"/>
    <property type="match status" value="1"/>
</dbReference>
<feature type="region of interest" description="Disordered" evidence="9">
    <location>
        <begin position="1"/>
        <end position="40"/>
    </location>
</feature>
<reference evidence="13 14" key="1">
    <citation type="submission" date="2018-10" db="EMBL/GenBank/DDBJ databases">
        <title>Isolation, diversity and antifungal activity of actinobacteria from wheat.</title>
        <authorList>
            <person name="Han C."/>
        </authorList>
    </citation>
    <scope>NUCLEOTIDE SEQUENCE [LARGE SCALE GENOMIC DNA]</scope>
    <source>
        <strain evidence="13 14">NEAU-YY642</strain>
    </source>
</reference>
<dbReference type="PANTHER" id="PTHR24421:SF10">
    <property type="entry name" value="NITRATE_NITRITE SENSOR PROTEIN NARQ"/>
    <property type="match status" value="1"/>
</dbReference>
<dbReference type="EC" id="2.7.13.3" evidence="2"/>
<keyword evidence="6 13" id="KW-0418">Kinase</keyword>
<feature type="transmembrane region" description="Helical" evidence="10">
    <location>
        <begin position="43"/>
        <end position="62"/>
    </location>
</feature>
<evidence type="ECO:0000256" key="9">
    <source>
        <dbReference type="SAM" id="MobiDB-lite"/>
    </source>
</evidence>
<keyword evidence="7" id="KW-0067">ATP-binding</keyword>
<feature type="transmembrane region" description="Helical" evidence="10">
    <location>
        <begin position="112"/>
        <end position="139"/>
    </location>
</feature>
<keyword evidence="5" id="KW-0547">Nucleotide-binding</keyword>
<evidence type="ECO:0000256" key="2">
    <source>
        <dbReference type="ARBA" id="ARBA00012438"/>
    </source>
</evidence>
<dbReference type="GO" id="GO:0000155">
    <property type="term" value="F:phosphorelay sensor kinase activity"/>
    <property type="evidence" value="ECO:0007669"/>
    <property type="project" value="InterPro"/>
</dbReference>
<keyword evidence="4" id="KW-0808">Transferase</keyword>
<keyword evidence="8" id="KW-0902">Two-component regulatory system</keyword>
<dbReference type="InterPro" id="IPR011712">
    <property type="entry name" value="Sig_transdc_His_kin_sub3_dim/P"/>
</dbReference>
<dbReference type="InterPro" id="IPR050482">
    <property type="entry name" value="Sensor_HK_TwoCompSys"/>
</dbReference>
<dbReference type="GO" id="GO:0046983">
    <property type="term" value="F:protein dimerization activity"/>
    <property type="evidence" value="ECO:0007669"/>
    <property type="project" value="InterPro"/>
</dbReference>
<keyword evidence="10" id="KW-0472">Membrane</keyword>
<dbReference type="PANTHER" id="PTHR24421">
    <property type="entry name" value="NITRATE/NITRITE SENSOR PROTEIN NARX-RELATED"/>
    <property type="match status" value="1"/>
</dbReference>
<evidence type="ECO:0000313" key="13">
    <source>
        <dbReference type="EMBL" id="RMI44136.1"/>
    </source>
</evidence>